<name>A0A8S5PTS6_9CAUD</name>
<proteinExistence type="predicted"/>
<reference evidence="1" key="1">
    <citation type="journal article" date="2021" name="Proc. Natl. Acad. Sci. U.S.A.">
        <title>A Catalog of Tens of Thousands of Viruses from Human Metagenomes Reveals Hidden Associations with Chronic Diseases.</title>
        <authorList>
            <person name="Tisza M.J."/>
            <person name="Buck C.B."/>
        </authorList>
    </citation>
    <scope>NUCLEOTIDE SEQUENCE</scope>
    <source>
        <strain evidence="1">CtGuJ10</strain>
    </source>
</reference>
<protein>
    <recommendedName>
        <fullName evidence="2">DUF3168 domain-containing protein</fullName>
    </recommendedName>
</protein>
<dbReference type="EMBL" id="BK015503">
    <property type="protein sequence ID" value="DAE10136.1"/>
    <property type="molecule type" value="Genomic_DNA"/>
</dbReference>
<accession>A0A8S5PTS6</accession>
<evidence type="ECO:0000313" key="1">
    <source>
        <dbReference type="EMBL" id="DAE10136.1"/>
    </source>
</evidence>
<sequence length="110" mass="13071">MILLIDIKKWLEDNLNGVKVEETVFRKPPKTPYIVYDDDVTKRGSDERNHIIEHDVVIELYGATKLSIESVSKQIDTLLLDIEYRSFMEYIKEEQQYVKTFSFNLIEKEQ</sequence>
<evidence type="ECO:0008006" key="2">
    <source>
        <dbReference type="Google" id="ProtNLM"/>
    </source>
</evidence>
<organism evidence="1">
    <name type="scientific">Siphoviridae sp. ctGuJ10</name>
    <dbReference type="NCBI Taxonomy" id="2825418"/>
    <lineage>
        <taxon>Viruses</taxon>
        <taxon>Duplodnaviria</taxon>
        <taxon>Heunggongvirae</taxon>
        <taxon>Uroviricota</taxon>
        <taxon>Caudoviricetes</taxon>
    </lineage>
</organism>